<feature type="compositionally biased region" description="Basic and acidic residues" evidence="11">
    <location>
        <begin position="550"/>
        <end position="574"/>
    </location>
</feature>
<dbReference type="PANTHER" id="PTHR10133">
    <property type="entry name" value="DNA POLYMERASE I"/>
    <property type="match status" value="1"/>
</dbReference>
<evidence type="ECO:0000313" key="13">
    <source>
        <dbReference type="Ensembl" id="ENSDLAP00005082926.1"/>
    </source>
</evidence>
<keyword evidence="3" id="KW-0808">Transferase</keyword>
<evidence type="ECO:0000256" key="9">
    <source>
        <dbReference type="ARBA" id="ARBA00023204"/>
    </source>
</evidence>
<evidence type="ECO:0000256" key="4">
    <source>
        <dbReference type="ARBA" id="ARBA00022695"/>
    </source>
</evidence>
<organism evidence="13 14">
    <name type="scientific">Dicentrarchus labrax</name>
    <name type="common">European seabass</name>
    <name type="synonym">Morone labrax</name>
    <dbReference type="NCBI Taxonomy" id="13489"/>
    <lineage>
        <taxon>Eukaryota</taxon>
        <taxon>Metazoa</taxon>
        <taxon>Chordata</taxon>
        <taxon>Craniata</taxon>
        <taxon>Vertebrata</taxon>
        <taxon>Euteleostomi</taxon>
        <taxon>Actinopterygii</taxon>
        <taxon>Neopterygii</taxon>
        <taxon>Teleostei</taxon>
        <taxon>Neoteleostei</taxon>
        <taxon>Acanthomorphata</taxon>
        <taxon>Eupercaria</taxon>
        <taxon>Moronidae</taxon>
        <taxon>Dicentrarchus</taxon>
    </lineage>
</organism>
<dbReference type="Gene3D" id="1.20.1060.10">
    <property type="entry name" value="Taq DNA Polymerase, Chain T, domain 4"/>
    <property type="match status" value="1"/>
</dbReference>
<feature type="region of interest" description="Disordered" evidence="11">
    <location>
        <begin position="702"/>
        <end position="746"/>
    </location>
</feature>
<dbReference type="Gene3D" id="1.10.150.20">
    <property type="entry name" value="5' to 3' exonuclease, C-terminal subdomain"/>
    <property type="match status" value="1"/>
</dbReference>
<dbReference type="SMART" id="SM00482">
    <property type="entry name" value="POLAc"/>
    <property type="match status" value="1"/>
</dbReference>
<dbReference type="GO" id="GO:0006261">
    <property type="term" value="P:DNA-templated DNA replication"/>
    <property type="evidence" value="ECO:0007669"/>
    <property type="project" value="InterPro"/>
</dbReference>
<dbReference type="PRINTS" id="PR00868">
    <property type="entry name" value="DNAPOLI"/>
</dbReference>
<dbReference type="Pfam" id="PF00476">
    <property type="entry name" value="DNA_pol_A"/>
    <property type="match status" value="1"/>
</dbReference>
<evidence type="ECO:0000256" key="10">
    <source>
        <dbReference type="ARBA" id="ARBA00049244"/>
    </source>
</evidence>
<keyword evidence="14" id="KW-1185">Reference proteome</keyword>
<keyword evidence="6" id="KW-0227">DNA damage</keyword>
<reference evidence="13" key="1">
    <citation type="submission" date="2025-08" db="UniProtKB">
        <authorList>
            <consortium name="Ensembl"/>
        </authorList>
    </citation>
    <scope>IDENTIFICATION</scope>
</reference>
<dbReference type="InterPro" id="IPR040940">
    <property type="entry name" value="DNA_pol_P_Exo"/>
</dbReference>
<dbReference type="PANTHER" id="PTHR10133:SF27">
    <property type="entry name" value="DNA POLYMERASE NU"/>
    <property type="match status" value="1"/>
</dbReference>
<feature type="region of interest" description="Disordered" evidence="11">
    <location>
        <begin position="550"/>
        <end position="641"/>
    </location>
</feature>
<dbReference type="Proteomes" id="UP000694389">
    <property type="component" value="Unassembled WGS sequence"/>
</dbReference>
<dbReference type="Pfam" id="PF18049">
    <property type="entry name" value="DNA_pol_P_Exo"/>
    <property type="match status" value="1"/>
</dbReference>
<dbReference type="GO" id="GO:0003677">
    <property type="term" value="F:DNA binding"/>
    <property type="evidence" value="ECO:0007669"/>
    <property type="project" value="UniProtKB-KW"/>
</dbReference>
<name>A0A8P4KH17_DICLA</name>
<keyword evidence="5" id="KW-0235">DNA replication</keyword>
<keyword evidence="7" id="KW-0239">DNA-directed DNA polymerase</keyword>
<protein>
    <recommendedName>
        <fullName evidence="2">DNA-directed DNA polymerase</fullName>
        <ecNumber evidence="2">2.7.7.7</ecNumber>
    </recommendedName>
</protein>
<dbReference type="GO" id="GO:0003887">
    <property type="term" value="F:DNA-directed DNA polymerase activity"/>
    <property type="evidence" value="ECO:0007669"/>
    <property type="project" value="UniProtKB-KW"/>
</dbReference>
<dbReference type="Gene3D" id="3.30.420.10">
    <property type="entry name" value="Ribonuclease H-like superfamily/Ribonuclease H"/>
    <property type="match status" value="1"/>
</dbReference>
<dbReference type="GeneTree" id="ENSGT00940000159015"/>
<dbReference type="InterPro" id="IPR043502">
    <property type="entry name" value="DNA/RNA_pol_sf"/>
</dbReference>
<comment type="catalytic activity">
    <reaction evidence="10">
        <text>DNA(n) + a 2'-deoxyribonucleoside 5'-triphosphate = DNA(n+1) + diphosphate</text>
        <dbReference type="Rhea" id="RHEA:22508"/>
        <dbReference type="Rhea" id="RHEA-COMP:17339"/>
        <dbReference type="Rhea" id="RHEA-COMP:17340"/>
        <dbReference type="ChEBI" id="CHEBI:33019"/>
        <dbReference type="ChEBI" id="CHEBI:61560"/>
        <dbReference type="ChEBI" id="CHEBI:173112"/>
        <dbReference type="EC" id="2.7.7.7"/>
    </reaction>
</comment>
<feature type="compositionally biased region" description="Basic and acidic residues" evidence="11">
    <location>
        <begin position="582"/>
        <end position="613"/>
    </location>
</feature>
<dbReference type="InterPro" id="IPR002298">
    <property type="entry name" value="DNA_polymerase_A"/>
</dbReference>
<comment type="similarity">
    <text evidence="1">Belongs to the DNA polymerase type-A family.</text>
</comment>
<proteinExistence type="inferred from homology"/>
<evidence type="ECO:0000259" key="12">
    <source>
        <dbReference type="SMART" id="SM00482"/>
    </source>
</evidence>
<evidence type="ECO:0000256" key="7">
    <source>
        <dbReference type="ARBA" id="ARBA00022932"/>
    </source>
</evidence>
<evidence type="ECO:0000256" key="3">
    <source>
        <dbReference type="ARBA" id="ARBA00022679"/>
    </source>
</evidence>
<feature type="domain" description="DNA-directed DNA polymerase family A palm" evidence="12">
    <location>
        <begin position="1299"/>
        <end position="1507"/>
    </location>
</feature>
<evidence type="ECO:0000256" key="11">
    <source>
        <dbReference type="SAM" id="MobiDB-lite"/>
    </source>
</evidence>
<dbReference type="InterPro" id="IPR036397">
    <property type="entry name" value="RNaseH_sf"/>
</dbReference>
<feature type="compositionally biased region" description="Polar residues" evidence="11">
    <location>
        <begin position="702"/>
        <end position="719"/>
    </location>
</feature>
<evidence type="ECO:0000256" key="6">
    <source>
        <dbReference type="ARBA" id="ARBA00022763"/>
    </source>
</evidence>
<dbReference type="GO" id="GO:0006302">
    <property type="term" value="P:double-strand break repair"/>
    <property type="evidence" value="ECO:0007669"/>
    <property type="project" value="TreeGrafter"/>
</dbReference>
<evidence type="ECO:0000256" key="1">
    <source>
        <dbReference type="ARBA" id="ARBA00007705"/>
    </source>
</evidence>
<dbReference type="Gene3D" id="3.30.70.370">
    <property type="match status" value="1"/>
</dbReference>
<dbReference type="SUPFAM" id="SSF56672">
    <property type="entry name" value="DNA/RNA polymerases"/>
    <property type="match status" value="1"/>
</dbReference>
<gene>
    <name evidence="13" type="primary">poln</name>
</gene>
<keyword evidence="8" id="KW-0238">DNA-binding</keyword>
<keyword evidence="4" id="KW-0548">Nucleotidyltransferase</keyword>
<evidence type="ECO:0000256" key="5">
    <source>
        <dbReference type="ARBA" id="ARBA00022705"/>
    </source>
</evidence>
<dbReference type="CDD" id="cd08638">
    <property type="entry name" value="DNA_pol_A_theta"/>
    <property type="match status" value="1"/>
</dbReference>
<dbReference type="FunFam" id="1.20.1060.10:FF:000001">
    <property type="entry name" value="DNA polymerase I"/>
    <property type="match status" value="1"/>
</dbReference>
<dbReference type="FunFam" id="1.10.150.20:FF:000002">
    <property type="entry name" value="DNA polymerase I"/>
    <property type="match status" value="1"/>
</dbReference>
<dbReference type="EC" id="2.7.7.7" evidence="2"/>
<reference evidence="13" key="2">
    <citation type="submission" date="2025-09" db="UniProtKB">
        <authorList>
            <consortium name="Ensembl"/>
        </authorList>
    </citation>
    <scope>IDENTIFICATION</scope>
</reference>
<accession>A0A8P4KH17</accession>
<feature type="region of interest" description="Disordered" evidence="11">
    <location>
        <begin position="58"/>
        <end position="89"/>
    </location>
</feature>
<keyword evidence="9" id="KW-0234">DNA repair</keyword>
<evidence type="ECO:0000313" key="14">
    <source>
        <dbReference type="Proteomes" id="UP000694389"/>
    </source>
</evidence>
<dbReference type="Ensembl" id="ENSDLAT00005071688.1">
    <property type="protein sequence ID" value="ENSDLAP00005082926.1"/>
    <property type="gene ID" value="ENSDLAG00005008134.2"/>
</dbReference>
<sequence>MEQSSSRLYSGPLSQAAQKILAVLRAQNPLASRRNTSYYNHRQMERYYGSQRESLAQSSWSMSQEESRNRNTDRPLVSSFSTSDHDSSNQWQSCQTSACYQSLQTPSCSLSSQASSCWDPSLQRQSAQTEAYYQCSQIYSQRKCSKPPTYQSNQAPFLTQHEVTEKTAVSFSHIDRYTLSTQTPERLFEHQATPWRNSTEEIRPSFIHILSPDDGVFDEVLFPTMEHPNTHEEEPSLAYHPVSSCLKLSEETDDNTPGAQKEKKVTESWNIPRNELEDTVCIDSQTKWKLPPSYPTEEAISGGEDRGTLCQQPESETLKAGIINLLPSDCVTAQETCCNACSLKPMRNLVGEEGVDLIVDSERMTEAGTGQMSNTEHEMQDGVNGVMWKERGHVDSALLDETGSIRDMGGIQLLGTSKNSSLEKNFNLLFTTNMDKIFDCDNEGEKLGERGENYFEYRVNTPESKEVEHPPGSVSKEMSVGCHAGSPIKISLALERRDNRVSLCQAKNPQDRKHHTENSLVQCETKLVQGDNTADNLEGTTDERIDVMEVRLQVEPENRTKAGTDTSTEDKMETELNLCSDIQREKTSETDDREVSELPERETESGERGRDNDESVMPPVHSDECTSTEDTGRESGSKPILSQECRAKRSGFRAPCLHGNHQHHVNTQAKATVCTAATHQKTANGSIRGSSSSVVLAQASTFAAGQNSSSVQDLTSTDIKPSKKVENSKLPTSQNVSHHPPLIPSFPLKRKHEVFQHQNPHPPPPPKIYLTRRPPKWEPPRYSQEKAGEGVNEFKRARSKTVLPDPSDVAPEPPRKVSRSHETGIVLEVHKDPFAPEQTRQICQSKVQERSRKSSVTCKPVKHKQAKCVPDRGTNGPKVLNEGPNGGEPQNQSKAGCLTAVLTSDIRVKDSEKMNPDEKMRMLEKARQAKALVLTLVYRDGTTQLDPEQKLTPPVCGLLVLMKNNLDCSTPEDSLGPNDCLVYLKLEQTPAWAQQHKNQELFTRDMLLQVISRTQLVVCYKAKDLLRTTLQFYRRDLNWKQVAGCHIQDPQVSGWLLDPANPSSCYQDLLNKHCKRPCKTPALGTKKVSQVISGLYSLHWLNMELCYKLQSHGLWGLYSDMELNMISVLAAMESHCIHVDKEALKRTSDLLGTKMKQLEQEAHRAAGQIFLVTSNTQLRTVLFEKLCLHKRCENKKLPKTINKQQQSTSEAALLQLQDLHPLPKIILEYRQVHKIKSTFVDRILSCMMSKSYISPTWYQTSVVTGRISAKNPNFQALPRQPLQITKKQYIQGKEEEVVSVHPRAMFIPQEGWTFLAADFCQVELRLLAHLSSDPELLRIFTHPQADVFTMLASQWKGVSEGEVTPEDREHAKRIVYSVVYGAGRERLSGILGVSAEQASRFQDSFLQTYREVQVFIQRTIQQCHKQGYVLSIMGRRRTLPNIHSPDWGIRMQAERQAVNFVVQGSAADLCKMAMIRIFNLVSSSSSLSARLIAQLHDELLYEVEDSQVEQFAALVRSTMESLQHIDHQGVHLKVPLKVAVSSGKSWGSMSELNIPPMPPSSSF</sequence>
<dbReference type="InterPro" id="IPR001098">
    <property type="entry name" value="DNA-dir_DNA_pol_A_palm_dom"/>
</dbReference>
<evidence type="ECO:0000256" key="2">
    <source>
        <dbReference type="ARBA" id="ARBA00012417"/>
    </source>
</evidence>
<evidence type="ECO:0000256" key="8">
    <source>
        <dbReference type="ARBA" id="ARBA00023125"/>
    </source>
</evidence>